<evidence type="ECO:0000256" key="1">
    <source>
        <dbReference type="SAM" id="MobiDB-lite"/>
    </source>
</evidence>
<accession>A0A914X6Z9</accession>
<organism evidence="2 3">
    <name type="scientific">Plectus sambesii</name>
    <dbReference type="NCBI Taxonomy" id="2011161"/>
    <lineage>
        <taxon>Eukaryota</taxon>
        <taxon>Metazoa</taxon>
        <taxon>Ecdysozoa</taxon>
        <taxon>Nematoda</taxon>
        <taxon>Chromadorea</taxon>
        <taxon>Plectida</taxon>
        <taxon>Plectina</taxon>
        <taxon>Plectoidea</taxon>
        <taxon>Plectidae</taxon>
        <taxon>Plectus</taxon>
    </lineage>
</organism>
<evidence type="ECO:0000313" key="3">
    <source>
        <dbReference type="WBParaSite" id="PSAMB.scaffold663size44258.g7914.t1"/>
    </source>
</evidence>
<dbReference type="WBParaSite" id="PSAMB.scaffold663size44258.g7914.t1">
    <property type="protein sequence ID" value="PSAMB.scaffold663size44258.g7914.t1"/>
    <property type="gene ID" value="PSAMB.scaffold663size44258.g7914"/>
</dbReference>
<keyword evidence="2" id="KW-1185">Reference proteome</keyword>
<dbReference type="AlphaFoldDB" id="A0A914X6Z9"/>
<feature type="compositionally biased region" description="Basic and acidic residues" evidence="1">
    <location>
        <begin position="1"/>
        <end position="18"/>
    </location>
</feature>
<evidence type="ECO:0000313" key="2">
    <source>
        <dbReference type="Proteomes" id="UP000887566"/>
    </source>
</evidence>
<dbReference type="Proteomes" id="UP000887566">
    <property type="component" value="Unplaced"/>
</dbReference>
<protein>
    <submittedName>
        <fullName evidence="3">Uncharacterized protein</fullName>
    </submittedName>
</protein>
<feature type="region of interest" description="Disordered" evidence="1">
    <location>
        <begin position="1"/>
        <end position="62"/>
    </location>
</feature>
<name>A0A914X6Z9_9BILA</name>
<sequence>MFARRESHGLAARGRDKYGGGAPPSLGGVNHPSRHPQQRQFLRRRGAAETGGLSSRALPYPTPAWSTRSGRLRFFARPMGAGDWEKAGGNRWIYGLPPSPAAAQAPLPGNSSLKRLPSHSSAEAMNLTMTSVPVPSLSRNPPHGQSHFFCFL</sequence>
<proteinExistence type="predicted"/>
<feature type="compositionally biased region" description="Basic residues" evidence="1">
    <location>
        <begin position="32"/>
        <end position="45"/>
    </location>
</feature>
<reference evidence="3" key="1">
    <citation type="submission" date="2022-11" db="UniProtKB">
        <authorList>
            <consortium name="WormBaseParasite"/>
        </authorList>
    </citation>
    <scope>IDENTIFICATION</scope>
</reference>